<protein>
    <recommendedName>
        <fullName evidence="3">Major facilitator superfamily (MFS) profile domain-containing protein</fullName>
    </recommendedName>
</protein>
<proteinExistence type="predicted"/>
<name>A0A094QBM5_9ZZZZ</name>
<keyword evidence="1" id="KW-0472">Membrane</keyword>
<keyword evidence="1" id="KW-0812">Transmembrane</keyword>
<sequence>MPVLGLVLGVASLFTGFGWGVGVALSVSGLVLSILSMRRGVRWAFAGVILGTVGVAFCVILPVAGWLAWTFLPPVTGD</sequence>
<dbReference type="AlphaFoldDB" id="A0A094QBM5"/>
<reference evidence="2" key="1">
    <citation type="submission" date="2014-06" db="EMBL/GenBank/DDBJ databases">
        <title>Key roles for freshwater Actinobacteria revealed by deep metagenomic sequencing.</title>
        <authorList>
            <person name="Ghai R."/>
            <person name="Mizuno C.M."/>
            <person name="Picazo A."/>
            <person name="Camacho A."/>
            <person name="Rodriguez-Valera F."/>
        </authorList>
    </citation>
    <scope>NUCLEOTIDE SEQUENCE</scope>
</reference>
<gene>
    <name evidence="2" type="ORF">GM51_1175</name>
</gene>
<comment type="caution">
    <text evidence="2">The sequence shown here is derived from an EMBL/GenBank/DDBJ whole genome shotgun (WGS) entry which is preliminary data.</text>
</comment>
<organism evidence="2">
    <name type="scientific">freshwater metagenome</name>
    <dbReference type="NCBI Taxonomy" id="449393"/>
    <lineage>
        <taxon>unclassified sequences</taxon>
        <taxon>metagenomes</taxon>
        <taxon>ecological metagenomes</taxon>
    </lineage>
</organism>
<accession>A0A094QBM5</accession>
<feature type="transmembrane region" description="Helical" evidence="1">
    <location>
        <begin position="44"/>
        <end position="69"/>
    </location>
</feature>
<keyword evidence="1" id="KW-1133">Transmembrane helix</keyword>
<feature type="transmembrane region" description="Helical" evidence="1">
    <location>
        <begin position="6"/>
        <end position="32"/>
    </location>
</feature>
<evidence type="ECO:0000256" key="1">
    <source>
        <dbReference type="SAM" id="Phobius"/>
    </source>
</evidence>
<dbReference type="EMBL" id="JNSL01000003">
    <property type="protein sequence ID" value="KGA21655.1"/>
    <property type="molecule type" value="Genomic_DNA"/>
</dbReference>
<evidence type="ECO:0008006" key="3">
    <source>
        <dbReference type="Google" id="ProtNLM"/>
    </source>
</evidence>
<evidence type="ECO:0000313" key="2">
    <source>
        <dbReference type="EMBL" id="KGA21655.1"/>
    </source>
</evidence>